<organism evidence="4 5">
    <name type="scientific">Agrilus planipennis</name>
    <name type="common">Emerald ash borer</name>
    <name type="synonym">Agrilus marcopoli</name>
    <dbReference type="NCBI Taxonomy" id="224129"/>
    <lineage>
        <taxon>Eukaryota</taxon>
        <taxon>Metazoa</taxon>
        <taxon>Ecdysozoa</taxon>
        <taxon>Arthropoda</taxon>
        <taxon>Hexapoda</taxon>
        <taxon>Insecta</taxon>
        <taxon>Pterygota</taxon>
        <taxon>Neoptera</taxon>
        <taxon>Endopterygota</taxon>
        <taxon>Coleoptera</taxon>
        <taxon>Polyphaga</taxon>
        <taxon>Elateriformia</taxon>
        <taxon>Buprestoidea</taxon>
        <taxon>Buprestidae</taxon>
        <taxon>Agrilinae</taxon>
        <taxon>Agrilus</taxon>
    </lineage>
</organism>
<protein>
    <submittedName>
        <fullName evidence="5">KAT8 regulatory NSL complex subunit 3</fullName>
    </submittedName>
</protein>
<sequence length="1013" mass="110893">MYEETDSESGDISKNLDIISISEMTSQGSNSFHLQISDTSESSLITPIININRVAESNEKKGPIFVDHCYARPWNWRPGGTFLKPTKTLFMPKPVKNTRKRSFNPLAPLQNCNEKIDVVEVPTEPPPIYDVNKARSLMDECEKHVANLKINQGDDWEETVAPLKINWTPIQHKLFNGMVNILNTDRLSRLTFENSTNEPILRRTVIEKSVKRIRRLLATISWDPKLTQWLHQLLLDHLNGFYLTIYLDMLQTLKAKLPTFVDKMIYSVGISSRTGAVSNENLFMLLKRPWDPVASSLMQDKPKKLPGNPVIVVAPSSPSTVGEIPFKRYQKWINLLSNLSSVVPITVNIGNMSHRMTMMNCADQMLAATRTRVQEIKNDLPGRPIVLVGFNVGAALALQVAQVEHAACVVCVGFSLLTADGKRGEPDDSLLELQCPVLFVSGQCANRSSQEELEDLRERMRIETGLIVVGSADDYLRISKKKKQAEGITQDVVDRCIVDEIGEFIGSIMLSPVPPQIRHSPVNLPIEGQSAPKRIKIERKRNNSNDSSIDSEPPSPTPRIVRPVGRPPGSKSKNKLESRWATQLSQGTPPIINISPPVSPKPPPVITPTPSESSVSETTPTDTFLSPLTQKFEAPTNTAQSLAVTNTSTSPLKPSQAAKMQAMGVGRPLMGSGSVIKKDFKSNAPKGTSIKVLDNVTITPGTPARFFSSHGKALDVNKMSRISGNYGKDNTGTSFGNMMLMAEGKLKSSGTMIRGTGNTPVILPVSKNKQQVGPTRYTKYITSKQLPVKKPVNLNQTAPVSSFNATLSPPTNLTSQDIMDLPIIFADDNQMLTHNTIQPAPTEFVQQNISKPSLPPPPPPPAATTPGKLIFMNKSSASASSVSTSTPTSIIITNSSLKRPALSVPVRASTHPVKYTKIILSRAGTSSTITETKNGTSPLSIEGKLSGLPADISVKKVEVPSNKGTDNYLEPIDLEKELVATTVPKPNYALVGRKVVEKNSIKTESQREKNENP</sequence>
<dbReference type="GO" id="GO:0044545">
    <property type="term" value="C:NSL complex"/>
    <property type="evidence" value="ECO:0007669"/>
    <property type="project" value="TreeGrafter"/>
</dbReference>
<gene>
    <name evidence="5" type="primary">LOC108734324</name>
</gene>
<evidence type="ECO:0000313" key="4">
    <source>
        <dbReference type="Proteomes" id="UP000192223"/>
    </source>
</evidence>
<dbReference type="Proteomes" id="UP000192223">
    <property type="component" value="Unplaced"/>
</dbReference>
<dbReference type="InterPro" id="IPR026555">
    <property type="entry name" value="NSL3/Tex30"/>
</dbReference>
<dbReference type="SUPFAM" id="SSF53474">
    <property type="entry name" value="alpha/beta-Hydrolases"/>
    <property type="match status" value="1"/>
</dbReference>
<feature type="compositionally biased region" description="Pro residues" evidence="1">
    <location>
        <begin position="597"/>
        <end position="607"/>
    </location>
</feature>
<dbReference type="InterPro" id="IPR056519">
    <property type="entry name" value="KANSL3_1st"/>
</dbReference>
<dbReference type="InParanoid" id="A0A1W4WBG1"/>
<dbReference type="FunCoup" id="A0A1W4WBG1">
    <property type="interactions" value="78"/>
</dbReference>
<evidence type="ECO:0000259" key="2">
    <source>
        <dbReference type="Pfam" id="PF20408"/>
    </source>
</evidence>
<evidence type="ECO:0000313" key="5">
    <source>
        <dbReference type="RefSeq" id="XP_018321326.1"/>
    </source>
</evidence>
<dbReference type="GO" id="GO:0045944">
    <property type="term" value="P:positive regulation of transcription by RNA polymerase II"/>
    <property type="evidence" value="ECO:0007669"/>
    <property type="project" value="TreeGrafter"/>
</dbReference>
<dbReference type="Pfam" id="PF20408">
    <property type="entry name" value="Abhydrolase_11"/>
    <property type="match status" value="1"/>
</dbReference>
<dbReference type="InterPro" id="IPR046879">
    <property type="entry name" value="KANL3/Tex30_Abhydrolase"/>
</dbReference>
<feature type="domain" description="KANL3/Tex30 alpha/beta hydrolase-like" evidence="2">
    <location>
        <begin position="361"/>
        <end position="487"/>
    </location>
</feature>
<dbReference type="PANTHER" id="PTHR13136">
    <property type="entry name" value="TESTIS DEVELOPMENT PROTEIN PRTD"/>
    <property type="match status" value="1"/>
</dbReference>
<dbReference type="Gene3D" id="3.40.50.1820">
    <property type="entry name" value="alpha/beta hydrolase"/>
    <property type="match status" value="1"/>
</dbReference>
<dbReference type="AlphaFoldDB" id="A0A1W4WBG1"/>
<dbReference type="GeneID" id="108734324"/>
<feature type="domain" description="KANSL3 helical" evidence="3">
    <location>
        <begin position="168"/>
        <end position="265"/>
    </location>
</feature>
<evidence type="ECO:0000256" key="1">
    <source>
        <dbReference type="SAM" id="MobiDB-lite"/>
    </source>
</evidence>
<evidence type="ECO:0000259" key="3">
    <source>
        <dbReference type="Pfam" id="PF23154"/>
    </source>
</evidence>
<dbReference type="Pfam" id="PF23154">
    <property type="entry name" value="KANSL3_1st"/>
    <property type="match status" value="1"/>
</dbReference>
<feature type="compositionally biased region" description="Low complexity" evidence="1">
    <location>
        <begin position="608"/>
        <end position="621"/>
    </location>
</feature>
<proteinExistence type="predicted"/>
<feature type="compositionally biased region" description="Polar residues" evidence="1">
    <location>
        <begin position="622"/>
        <end position="653"/>
    </location>
</feature>
<accession>A0A1W4WBG1</accession>
<dbReference type="RefSeq" id="XP_018321326.1">
    <property type="nucleotide sequence ID" value="XM_018465824.2"/>
</dbReference>
<keyword evidence="4" id="KW-1185">Reference proteome</keyword>
<name>A0A1W4WBG1_AGRPL</name>
<reference evidence="5" key="1">
    <citation type="submission" date="2025-08" db="UniProtKB">
        <authorList>
            <consortium name="RefSeq"/>
        </authorList>
    </citation>
    <scope>IDENTIFICATION</scope>
    <source>
        <tissue evidence="5">Entire body</tissue>
    </source>
</reference>
<dbReference type="STRING" id="224129.A0A1W4WBG1"/>
<dbReference type="PANTHER" id="PTHR13136:SF16">
    <property type="entry name" value="KAT8 REGULATORY NSL COMPLEX SUBUNIT 3"/>
    <property type="match status" value="1"/>
</dbReference>
<dbReference type="InterPro" id="IPR029058">
    <property type="entry name" value="AB_hydrolase_fold"/>
</dbReference>
<feature type="region of interest" description="Disordered" evidence="1">
    <location>
        <begin position="520"/>
        <end position="657"/>
    </location>
</feature>
<dbReference type="CTD" id="5953"/>
<dbReference type="OrthoDB" id="6415022at2759"/>
<feature type="compositionally biased region" description="Low complexity" evidence="1">
    <location>
        <begin position="558"/>
        <end position="569"/>
    </location>
</feature>
<dbReference type="KEGG" id="apln:108734324"/>